<sequence length="145" mass="16021">MKAVLFALSLSLRIIGVHGDLIGRAQSIAVTGILICDEEPARNVKVKLYDDDAGLDLDDFMAEVRTDEEGRFAITGTSSEIMAIDPKLNIYHDCNDDWIPCQRKLSVLVPKEYITGGTKARQSYDIGTIQLSGSNPGEERDCFNR</sequence>
<dbReference type="Proteomes" id="UP001608902">
    <property type="component" value="Unassembled WGS sequence"/>
</dbReference>
<evidence type="ECO:0008006" key="8">
    <source>
        <dbReference type="Google" id="ProtNLM"/>
    </source>
</evidence>
<comment type="similarity">
    <text evidence="2">Belongs to the nematode transthyretin-like family.</text>
</comment>
<evidence type="ECO:0000313" key="7">
    <source>
        <dbReference type="Proteomes" id="UP001608902"/>
    </source>
</evidence>
<dbReference type="AlphaFoldDB" id="A0ABD6EJN4"/>
<feature type="signal peptide" evidence="5">
    <location>
        <begin position="1"/>
        <end position="19"/>
    </location>
</feature>
<evidence type="ECO:0000256" key="4">
    <source>
        <dbReference type="ARBA" id="ARBA00022729"/>
    </source>
</evidence>
<keyword evidence="7" id="KW-1185">Reference proteome</keyword>
<dbReference type="EMBL" id="JBGFUD010001588">
    <property type="protein sequence ID" value="MFH4976485.1"/>
    <property type="molecule type" value="Genomic_DNA"/>
</dbReference>
<dbReference type="GO" id="GO:0005576">
    <property type="term" value="C:extracellular region"/>
    <property type="evidence" value="ECO:0007669"/>
    <property type="project" value="UniProtKB-SubCell"/>
</dbReference>
<dbReference type="InterPro" id="IPR038479">
    <property type="entry name" value="Transthyretin-like_sf"/>
</dbReference>
<feature type="chain" id="PRO_5044800967" description="Transthyretin-like protein 5" evidence="5">
    <location>
        <begin position="20"/>
        <end position="145"/>
    </location>
</feature>
<name>A0ABD6EJN4_9BILA</name>
<evidence type="ECO:0000256" key="1">
    <source>
        <dbReference type="ARBA" id="ARBA00004613"/>
    </source>
</evidence>
<dbReference type="Gene3D" id="2.60.40.3330">
    <property type="match status" value="1"/>
</dbReference>
<evidence type="ECO:0000256" key="2">
    <source>
        <dbReference type="ARBA" id="ARBA00010112"/>
    </source>
</evidence>
<dbReference type="InterPro" id="IPR001534">
    <property type="entry name" value="Transthyretin-like"/>
</dbReference>
<evidence type="ECO:0000256" key="5">
    <source>
        <dbReference type="SAM" id="SignalP"/>
    </source>
</evidence>
<comment type="subcellular location">
    <subcellularLocation>
        <location evidence="1">Secreted</location>
    </subcellularLocation>
</comment>
<dbReference type="PANTHER" id="PTHR21700:SF3">
    <property type="entry name" value="TRANSTHYRETIN-LIKE PROTEIN 5"/>
    <property type="match status" value="1"/>
</dbReference>
<dbReference type="Pfam" id="PF01060">
    <property type="entry name" value="TTR-52"/>
    <property type="match status" value="1"/>
</dbReference>
<reference evidence="6 7" key="1">
    <citation type="submission" date="2024-08" db="EMBL/GenBank/DDBJ databases">
        <title>Gnathostoma spinigerum genome.</title>
        <authorList>
            <person name="Gonzalez-Bertolin B."/>
            <person name="Monzon S."/>
            <person name="Zaballos A."/>
            <person name="Jimenez P."/>
            <person name="Dekumyoy P."/>
            <person name="Varona S."/>
            <person name="Cuesta I."/>
            <person name="Sumanam S."/>
            <person name="Adisakwattana P."/>
            <person name="Gasser R.B."/>
            <person name="Hernandez-Gonzalez A."/>
            <person name="Young N.D."/>
            <person name="Perteguer M.J."/>
        </authorList>
    </citation>
    <scope>NUCLEOTIDE SEQUENCE [LARGE SCALE GENOMIC DNA]</scope>
    <source>
        <strain evidence="6">AL3</strain>
        <tissue evidence="6">Liver</tissue>
    </source>
</reference>
<evidence type="ECO:0000256" key="3">
    <source>
        <dbReference type="ARBA" id="ARBA00022525"/>
    </source>
</evidence>
<organism evidence="6 7">
    <name type="scientific">Gnathostoma spinigerum</name>
    <dbReference type="NCBI Taxonomy" id="75299"/>
    <lineage>
        <taxon>Eukaryota</taxon>
        <taxon>Metazoa</taxon>
        <taxon>Ecdysozoa</taxon>
        <taxon>Nematoda</taxon>
        <taxon>Chromadorea</taxon>
        <taxon>Rhabditida</taxon>
        <taxon>Spirurina</taxon>
        <taxon>Gnathostomatomorpha</taxon>
        <taxon>Gnathostomatoidea</taxon>
        <taxon>Gnathostomatidae</taxon>
        <taxon>Gnathostoma</taxon>
    </lineage>
</organism>
<protein>
    <recommendedName>
        <fullName evidence="8">Transthyretin-like protein 5</fullName>
    </recommendedName>
</protein>
<proteinExistence type="inferred from homology"/>
<keyword evidence="3" id="KW-0964">Secreted</keyword>
<gene>
    <name evidence="6" type="ORF">AB6A40_003194</name>
</gene>
<dbReference type="PANTHER" id="PTHR21700">
    <property type="entry name" value="TRANSTHYRETIN-LIKE FAMILY PROTEIN-RELATED"/>
    <property type="match status" value="1"/>
</dbReference>
<keyword evidence="4 5" id="KW-0732">Signal</keyword>
<accession>A0ABD6EJN4</accession>
<evidence type="ECO:0000313" key="6">
    <source>
        <dbReference type="EMBL" id="MFH4976485.1"/>
    </source>
</evidence>
<comment type="caution">
    <text evidence="6">The sequence shown here is derived from an EMBL/GenBank/DDBJ whole genome shotgun (WGS) entry which is preliminary data.</text>
</comment>